<accession>A0ABY3L950</accession>
<dbReference type="Proteomes" id="UP000426772">
    <property type="component" value="Unassembled WGS sequence"/>
</dbReference>
<comment type="caution">
    <text evidence="1">The sequence shown here is derived from an EMBL/GenBank/DDBJ whole genome shotgun (WGS) entry which is preliminary data.</text>
</comment>
<name>A0ABY3L950_9GAMM</name>
<proteinExistence type="predicted"/>
<reference evidence="1 2" key="1">
    <citation type="submission" date="2018-10" db="EMBL/GenBank/DDBJ databases">
        <title>Draft genome sequence of Pantoea vagans isolated from corpses of the sugarcane aphid Melanaphis sacchari Zehntner.</title>
        <authorList>
            <person name="Toledo E."/>
            <person name="Pena G."/>
            <person name="Lozano L."/>
        </authorList>
    </citation>
    <scope>NUCLEOTIDE SEQUENCE [LARGE SCALE GENOMIC DNA]</scope>
    <source>
        <strain evidence="1 2">ET-90</strain>
    </source>
</reference>
<sequence>RMMMMTMMTMTTTMMMIMKSYEHSGEIELAHLKSNCPKSFVQYTRYELGDYRSIDLRERKNKKPISHKPSLTWESVIGVTN</sequence>
<feature type="non-terminal residue" evidence="1">
    <location>
        <position position="81"/>
    </location>
</feature>
<evidence type="ECO:0000313" key="2">
    <source>
        <dbReference type="Proteomes" id="UP000426772"/>
    </source>
</evidence>
<evidence type="ECO:0000313" key="1">
    <source>
        <dbReference type="EMBL" id="TXL69078.1"/>
    </source>
</evidence>
<feature type="non-terminal residue" evidence="1">
    <location>
        <position position="1"/>
    </location>
</feature>
<keyword evidence="2" id="KW-1185">Reference proteome</keyword>
<dbReference type="EMBL" id="RCNL01000235">
    <property type="protein sequence ID" value="TXL69078.1"/>
    <property type="molecule type" value="Genomic_DNA"/>
</dbReference>
<gene>
    <name evidence="1" type="ORF">D9O29_24085</name>
</gene>
<protein>
    <submittedName>
        <fullName evidence="1">Uncharacterized protein</fullName>
    </submittedName>
</protein>
<organism evidence="1 2">
    <name type="scientific">Pantoea vagans</name>
    <dbReference type="NCBI Taxonomy" id="470934"/>
    <lineage>
        <taxon>Bacteria</taxon>
        <taxon>Pseudomonadati</taxon>
        <taxon>Pseudomonadota</taxon>
        <taxon>Gammaproteobacteria</taxon>
        <taxon>Enterobacterales</taxon>
        <taxon>Erwiniaceae</taxon>
        <taxon>Pantoea</taxon>
    </lineage>
</organism>